<evidence type="ECO:0000256" key="9">
    <source>
        <dbReference type="ARBA" id="ARBA00029829"/>
    </source>
</evidence>
<dbReference type="GO" id="GO:0005886">
    <property type="term" value="C:plasma membrane"/>
    <property type="evidence" value="ECO:0007669"/>
    <property type="project" value="UniProtKB-SubCell"/>
</dbReference>
<dbReference type="Gene3D" id="1.10.10.1320">
    <property type="entry name" value="Anti-sigma factor, zinc-finger domain"/>
    <property type="match status" value="1"/>
</dbReference>
<feature type="domain" description="Anti-sigma K factor RskA C-terminal" evidence="12">
    <location>
        <begin position="100"/>
        <end position="233"/>
    </location>
</feature>
<comment type="subcellular location">
    <subcellularLocation>
        <location evidence="2">Cell membrane</location>
    </subcellularLocation>
    <subcellularLocation>
        <location evidence="1">Membrane</location>
        <topology evidence="1">Single-pass membrane protein</topology>
    </subcellularLocation>
</comment>
<dbReference type="PANTHER" id="PTHR37461">
    <property type="entry name" value="ANTI-SIGMA-K FACTOR RSKA"/>
    <property type="match status" value="1"/>
</dbReference>
<dbReference type="GO" id="GO:0006417">
    <property type="term" value="P:regulation of translation"/>
    <property type="evidence" value="ECO:0007669"/>
    <property type="project" value="TreeGrafter"/>
</dbReference>
<dbReference type="RefSeq" id="WP_062075717.1">
    <property type="nucleotide sequence ID" value="NZ_BBRC01000013.1"/>
</dbReference>
<keyword evidence="5 11" id="KW-1133">Transmembrane helix</keyword>
<evidence type="ECO:0000313" key="15">
    <source>
        <dbReference type="Proteomes" id="UP000547973"/>
    </source>
</evidence>
<proteinExistence type="predicted"/>
<dbReference type="PANTHER" id="PTHR37461:SF1">
    <property type="entry name" value="ANTI-SIGMA-K FACTOR RSKA"/>
    <property type="match status" value="1"/>
</dbReference>
<name>A0A7Y9ZAQ3_9MICO</name>
<keyword evidence="15" id="KW-1185">Reference proteome</keyword>
<feature type="domain" description="Putative zinc-finger" evidence="13">
    <location>
        <begin position="10"/>
        <end position="39"/>
    </location>
</feature>
<dbReference type="Pfam" id="PF10099">
    <property type="entry name" value="RskA_C"/>
    <property type="match status" value="1"/>
</dbReference>
<evidence type="ECO:0000256" key="4">
    <source>
        <dbReference type="ARBA" id="ARBA00022692"/>
    </source>
</evidence>
<dbReference type="AlphaFoldDB" id="A0A7Y9ZAQ3"/>
<dbReference type="GO" id="GO:0016989">
    <property type="term" value="F:sigma factor antagonist activity"/>
    <property type="evidence" value="ECO:0007669"/>
    <property type="project" value="TreeGrafter"/>
</dbReference>
<keyword evidence="8" id="KW-0804">Transcription</keyword>
<sequence length="239" mass="25089">MNSNIDGEHSLLGPYVVGALDDEERVAFERHLASCEWCQDEARGLEDAAATLADAQAVTPPLSLRASVMSEVARTAQVPPELRSPASVPRRRRRWPVIVTAAASLIAVAGIGVAYGIRDTGTDVSALERNIVMLSTAPDAHSMELGLGSSHLVMSNHMDEVAVMGHDAPMPADGMEYQLWFVMADGTPVAGPTFMPDKSGDIMALSAADCSHIAAFSVTVEPQGGSPAPTGDVIASIDL</sequence>
<keyword evidence="6" id="KW-0805">Transcription regulation</keyword>
<evidence type="ECO:0000256" key="10">
    <source>
        <dbReference type="ARBA" id="ARBA00030803"/>
    </source>
</evidence>
<evidence type="ECO:0000256" key="3">
    <source>
        <dbReference type="ARBA" id="ARBA00022475"/>
    </source>
</evidence>
<dbReference type="InterPro" id="IPR051474">
    <property type="entry name" value="Anti-sigma-K/W_factor"/>
</dbReference>
<dbReference type="Proteomes" id="UP000547973">
    <property type="component" value="Unassembled WGS sequence"/>
</dbReference>
<keyword evidence="3" id="KW-1003">Cell membrane</keyword>
<keyword evidence="7 11" id="KW-0472">Membrane</keyword>
<organism evidence="14 15">
    <name type="scientific">Demequina lutea</name>
    <dbReference type="NCBI Taxonomy" id="431489"/>
    <lineage>
        <taxon>Bacteria</taxon>
        <taxon>Bacillati</taxon>
        <taxon>Actinomycetota</taxon>
        <taxon>Actinomycetes</taxon>
        <taxon>Micrococcales</taxon>
        <taxon>Demequinaceae</taxon>
        <taxon>Demequina</taxon>
    </lineage>
</organism>
<reference evidence="14 15" key="1">
    <citation type="submission" date="2020-07" db="EMBL/GenBank/DDBJ databases">
        <title>Sequencing the genomes of 1000 actinobacteria strains.</title>
        <authorList>
            <person name="Klenk H.-P."/>
        </authorList>
    </citation>
    <scope>NUCLEOTIDE SEQUENCE [LARGE SCALE GENOMIC DNA]</scope>
    <source>
        <strain evidence="14 15">DSM 19970</strain>
    </source>
</reference>
<protein>
    <recommendedName>
        <fullName evidence="10">Regulator of SigK</fullName>
    </recommendedName>
    <alternativeName>
        <fullName evidence="9">Sigma-K anti-sigma factor RskA</fullName>
    </alternativeName>
</protein>
<gene>
    <name evidence="14" type="ORF">BKA03_002026</name>
</gene>
<evidence type="ECO:0000259" key="13">
    <source>
        <dbReference type="Pfam" id="PF13490"/>
    </source>
</evidence>
<evidence type="ECO:0000256" key="8">
    <source>
        <dbReference type="ARBA" id="ARBA00023163"/>
    </source>
</evidence>
<dbReference type="InterPro" id="IPR027383">
    <property type="entry name" value="Znf_put"/>
</dbReference>
<evidence type="ECO:0000313" key="14">
    <source>
        <dbReference type="EMBL" id="NYI41907.1"/>
    </source>
</evidence>
<evidence type="ECO:0000256" key="11">
    <source>
        <dbReference type="SAM" id="Phobius"/>
    </source>
</evidence>
<evidence type="ECO:0000256" key="2">
    <source>
        <dbReference type="ARBA" id="ARBA00004236"/>
    </source>
</evidence>
<keyword evidence="4 11" id="KW-0812">Transmembrane</keyword>
<dbReference type="InterPro" id="IPR018764">
    <property type="entry name" value="RskA_C"/>
</dbReference>
<evidence type="ECO:0000256" key="5">
    <source>
        <dbReference type="ARBA" id="ARBA00022989"/>
    </source>
</evidence>
<evidence type="ECO:0000256" key="1">
    <source>
        <dbReference type="ARBA" id="ARBA00004167"/>
    </source>
</evidence>
<evidence type="ECO:0000256" key="7">
    <source>
        <dbReference type="ARBA" id="ARBA00023136"/>
    </source>
</evidence>
<dbReference type="Pfam" id="PF13490">
    <property type="entry name" value="zf-HC2"/>
    <property type="match status" value="1"/>
</dbReference>
<comment type="caution">
    <text evidence="14">The sequence shown here is derived from an EMBL/GenBank/DDBJ whole genome shotgun (WGS) entry which is preliminary data.</text>
</comment>
<dbReference type="EMBL" id="JACBZO010000001">
    <property type="protein sequence ID" value="NYI41907.1"/>
    <property type="molecule type" value="Genomic_DNA"/>
</dbReference>
<dbReference type="InterPro" id="IPR041916">
    <property type="entry name" value="Anti_sigma_zinc_sf"/>
</dbReference>
<accession>A0A7Y9ZAQ3</accession>
<evidence type="ECO:0000256" key="6">
    <source>
        <dbReference type="ARBA" id="ARBA00023015"/>
    </source>
</evidence>
<feature type="transmembrane region" description="Helical" evidence="11">
    <location>
        <begin position="97"/>
        <end position="117"/>
    </location>
</feature>
<evidence type="ECO:0000259" key="12">
    <source>
        <dbReference type="Pfam" id="PF10099"/>
    </source>
</evidence>